<dbReference type="AlphaFoldDB" id="A0A0A9CEE2"/>
<organism evidence="2">
    <name type="scientific">Arundo donax</name>
    <name type="common">Giant reed</name>
    <name type="synonym">Donax arundinaceus</name>
    <dbReference type="NCBI Taxonomy" id="35708"/>
    <lineage>
        <taxon>Eukaryota</taxon>
        <taxon>Viridiplantae</taxon>
        <taxon>Streptophyta</taxon>
        <taxon>Embryophyta</taxon>
        <taxon>Tracheophyta</taxon>
        <taxon>Spermatophyta</taxon>
        <taxon>Magnoliopsida</taxon>
        <taxon>Liliopsida</taxon>
        <taxon>Poales</taxon>
        <taxon>Poaceae</taxon>
        <taxon>PACMAD clade</taxon>
        <taxon>Arundinoideae</taxon>
        <taxon>Arundineae</taxon>
        <taxon>Arundo</taxon>
    </lineage>
</organism>
<reference evidence="2" key="2">
    <citation type="journal article" date="2015" name="Data Brief">
        <title>Shoot transcriptome of the giant reed, Arundo donax.</title>
        <authorList>
            <person name="Barrero R.A."/>
            <person name="Guerrero F.D."/>
            <person name="Moolhuijzen P."/>
            <person name="Goolsby J.A."/>
            <person name="Tidwell J."/>
            <person name="Bellgard S.E."/>
            <person name="Bellgard M.I."/>
        </authorList>
    </citation>
    <scope>NUCLEOTIDE SEQUENCE</scope>
    <source>
        <tissue evidence="2">Shoot tissue taken approximately 20 cm above the soil surface</tissue>
    </source>
</reference>
<feature type="compositionally biased region" description="Basic and acidic residues" evidence="1">
    <location>
        <begin position="72"/>
        <end position="91"/>
    </location>
</feature>
<feature type="region of interest" description="Disordered" evidence="1">
    <location>
        <begin position="39"/>
        <end position="104"/>
    </location>
</feature>
<evidence type="ECO:0000313" key="2">
    <source>
        <dbReference type="EMBL" id="JAD74654.1"/>
    </source>
</evidence>
<sequence length="135" mass="14753">MRGNTVYKIAIRALNGLESKLVELLEQNPDPLVLEQLLPWPQPRSSSGDITSGATPTLAAGLGGQCGRSSRARREQEHQQEEQGNKVEATARSHAPFAPRRLSASSRAHTHAHWESNSNSVWLSSSSLAWFSLPC</sequence>
<name>A0A0A9CEE2_ARUDO</name>
<proteinExistence type="predicted"/>
<reference evidence="2" key="1">
    <citation type="submission" date="2014-09" db="EMBL/GenBank/DDBJ databases">
        <authorList>
            <person name="Magalhaes I.L.F."/>
            <person name="Oliveira U."/>
            <person name="Santos F.R."/>
            <person name="Vidigal T.H.D.A."/>
            <person name="Brescovit A.D."/>
            <person name="Santos A.J."/>
        </authorList>
    </citation>
    <scope>NUCLEOTIDE SEQUENCE</scope>
    <source>
        <tissue evidence="2">Shoot tissue taken approximately 20 cm above the soil surface</tissue>
    </source>
</reference>
<feature type="compositionally biased region" description="Polar residues" evidence="1">
    <location>
        <begin position="43"/>
        <end position="52"/>
    </location>
</feature>
<evidence type="ECO:0000256" key="1">
    <source>
        <dbReference type="SAM" id="MobiDB-lite"/>
    </source>
</evidence>
<accession>A0A0A9CEE2</accession>
<dbReference type="EMBL" id="GBRH01223241">
    <property type="protein sequence ID" value="JAD74654.1"/>
    <property type="molecule type" value="Transcribed_RNA"/>
</dbReference>
<protein>
    <submittedName>
        <fullName evidence="2">Uncharacterized protein</fullName>
    </submittedName>
</protein>